<name>A0A0S4QR68_9ACTN</name>
<evidence type="ECO:0000256" key="2">
    <source>
        <dbReference type="SAM" id="MobiDB-lite"/>
    </source>
</evidence>
<feature type="domain" description="FHA" evidence="4">
    <location>
        <begin position="108"/>
        <end position="157"/>
    </location>
</feature>
<keyword evidence="3" id="KW-1133">Transmembrane helix</keyword>
<dbReference type="PANTHER" id="PTHR23308">
    <property type="entry name" value="NUCLEAR INHIBITOR OF PROTEIN PHOSPHATASE-1"/>
    <property type="match status" value="1"/>
</dbReference>
<feature type="transmembrane region" description="Helical" evidence="3">
    <location>
        <begin position="12"/>
        <end position="33"/>
    </location>
</feature>
<dbReference type="Pfam" id="PF00498">
    <property type="entry name" value="FHA"/>
    <property type="match status" value="1"/>
</dbReference>
<evidence type="ECO:0000256" key="1">
    <source>
        <dbReference type="ARBA" id="ARBA00022553"/>
    </source>
</evidence>
<gene>
    <name evidence="5" type="ORF">Ga0074812_11435</name>
</gene>
<dbReference type="InterPro" id="IPR050923">
    <property type="entry name" value="Cell_Proc_Reg/RNA_Proc"/>
</dbReference>
<keyword evidence="1" id="KW-0597">Phosphoprotein</keyword>
<organism evidence="5 6">
    <name type="scientific">Parafrankia irregularis</name>
    <dbReference type="NCBI Taxonomy" id="795642"/>
    <lineage>
        <taxon>Bacteria</taxon>
        <taxon>Bacillati</taxon>
        <taxon>Actinomycetota</taxon>
        <taxon>Actinomycetes</taxon>
        <taxon>Frankiales</taxon>
        <taxon>Frankiaceae</taxon>
        <taxon>Parafrankia</taxon>
    </lineage>
</organism>
<dbReference type="EMBL" id="FAOZ01000014">
    <property type="protein sequence ID" value="CUU57689.1"/>
    <property type="molecule type" value="Genomic_DNA"/>
</dbReference>
<sequence length="180" mass="19401">MDPTEPSELVLLLVKIGFLALLWGFVLVAVRAVRLDMFGPTQRQRRRQPVAARAPAPAGRPPARVRPPRQDPRPPPPAPPAADATPTRLVVTKGHLAGTTIPLGPEGITIGRAPDSTLVLEDDFASGRHARLVPHDGQWFVEDLGSTNGTFLNRTKVTSPMPVPLGAPVRIGKTVLELHR</sequence>
<proteinExistence type="predicted"/>
<evidence type="ECO:0000256" key="3">
    <source>
        <dbReference type="SAM" id="Phobius"/>
    </source>
</evidence>
<keyword evidence="3" id="KW-0472">Membrane</keyword>
<keyword evidence="6" id="KW-1185">Reference proteome</keyword>
<evidence type="ECO:0000313" key="5">
    <source>
        <dbReference type="EMBL" id="CUU57689.1"/>
    </source>
</evidence>
<dbReference type="SUPFAM" id="SSF49879">
    <property type="entry name" value="SMAD/FHA domain"/>
    <property type="match status" value="1"/>
</dbReference>
<reference evidence="6" key="1">
    <citation type="submission" date="2015-11" db="EMBL/GenBank/DDBJ databases">
        <authorList>
            <person name="Varghese N."/>
        </authorList>
    </citation>
    <scope>NUCLEOTIDE SEQUENCE [LARGE SCALE GENOMIC DNA]</scope>
    <source>
        <strain evidence="6">DSM 45899</strain>
    </source>
</reference>
<accession>A0A0S4QR68</accession>
<dbReference type="Gene3D" id="2.60.200.20">
    <property type="match status" value="1"/>
</dbReference>
<keyword evidence="3" id="KW-0812">Transmembrane</keyword>
<dbReference type="Proteomes" id="UP000198802">
    <property type="component" value="Unassembled WGS sequence"/>
</dbReference>
<dbReference type="PROSITE" id="PS50006">
    <property type="entry name" value="FHA_DOMAIN"/>
    <property type="match status" value="1"/>
</dbReference>
<evidence type="ECO:0000313" key="6">
    <source>
        <dbReference type="Proteomes" id="UP000198802"/>
    </source>
</evidence>
<feature type="region of interest" description="Disordered" evidence="2">
    <location>
        <begin position="42"/>
        <end position="86"/>
    </location>
</feature>
<dbReference type="SMART" id="SM00240">
    <property type="entry name" value="FHA"/>
    <property type="match status" value="1"/>
</dbReference>
<evidence type="ECO:0000259" key="4">
    <source>
        <dbReference type="PROSITE" id="PS50006"/>
    </source>
</evidence>
<dbReference type="AlphaFoldDB" id="A0A0S4QR68"/>
<dbReference type="InterPro" id="IPR000253">
    <property type="entry name" value="FHA_dom"/>
</dbReference>
<dbReference type="RefSeq" id="WP_006543793.1">
    <property type="nucleotide sequence ID" value="NZ_FAOZ01000014.1"/>
</dbReference>
<protein>
    <submittedName>
        <fullName evidence="5">FHA domain-containing protein</fullName>
    </submittedName>
</protein>
<dbReference type="InterPro" id="IPR008984">
    <property type="entry name" value="SMAD_FHA_dom_sf"/>
</dbReference>